<comment type="caution">
    <text evidence="4">The sequence shown here is derived from an EMBL/GenBank/DDBJ whole genome shotgun (WGS) entry which is preliminary data.</text>
</comment>
<dbReference type="Gene3D" id="1.20.5.620">
    <property type="entry name" value="F1F0 ATP synthase subunit B, membrane domain"/>
    <property type="match status" value="1"/>
</dbReference>
<dbReference type="InterPro" id="IPR002842">
    <property type="entry name" value="ATPase_V1_Esu"/>
</dbReference>
<dbReference type="AlphaFoldDB" id="A0A6L5YDJ6"/>
<dbReference type="SUPFAM" id="SSF160527">
    <property type="entry name" value="V-type ATPase subunit E-like"/>
    <property type="match status" value="1"/>
</dbReference>
<gene>
    <name evidence="4" type="ORF">FYJ74_10110</name>
</gene>
<dbReference type="Pfam" id="PF01991">
    <property type="entry name" value="vATP-synt_E"/>
    <property type="match status" value="1"/>
</dbReference>
<dbReference type="RefSeq" id="WP_154529463.1">
    <property type="nucleotide sequence ID" value="NZ_VUNH01000011.1"/>
</dbReference>
<evidence type="ECO:0000256" key="1">
    <source>
        <dbReference type="ARBA" id="ARBA00005901"/>
    </source>
</evidence>
<protein>
    <recommendedName>
        <fullName evidence="6">V-type proton ATPase subunit E</fullName>
    </recommendedName>
</protein>
<evidence type="ECO:0000313" key="4">
    <source>
        <dbReference type="EMBL" id="MST56384.1"/>
    </source>
</evidence>
<keyword evidence="3" id="KW-0406">Ion transport</keyword>
<dbReference type="InterPro" id="IPR038495">
    <property type="entry name" value="ATPase_E_C"/>
</dbReference>
<keyword evidence="5" id="KW-1185">Reference proteome</keyword>
<evidence type="ECO:0000313" key="5">
    <source>
        <dbReference type="Proteomes" id="UP000473699"/>
    </source>
</evidence>
<evidence type="ECO:0000256" key="3">
    <source>
        <dbReference type="ARBA" id="ARBA00023065"/>
    </source>
</evidence>
<accession>A0A6L5YDJ6</accession>
<reference evidence="4 5" key="1">
    <citation type="submission" date="2019-08" db="EMBL/GenBank/DDBJ databases">
        <title>In-depth cultivation of the pig gut microbiome towards novel bacterial diversity and tailored functional studies.</title>
        <authorList>
            <person name="Wylensek D."/>
            <person name="Hitch T.C.A."/>
            <person name="Clavel T."/>
        </authorList>
    </citation>
    <scope>NUCLEOTIDE SEQUENCE [LARGE SCALE GENOMIC DNA]</scope>
    <source>
        <strain evidence="4 5">SM-530-WT-4B</strain>
    </source>
</reference>
<name>A0A6L5YDJ6_9BACT</name>
<dbReference type="Gene3D" id="3.30.2320.30">
    <property type="entry name" value="ATP synthase, E subunit, C-terminal"/>
    <property type="match status" value="1"/>
</dbReference>
<organism evidence="4 5">
    <name type="scientific">Pyramidobacter porci</name>
    <dbReference type="NCBI Taxonomy" id="2605789"/>
    <lineage>
        <taxon>Bacteria</taxon>
        <taxon>Thermotogati</taxon>
        <taxon>Synergistota</taxon>
        <taxon>Synergistia</taxon>
        <taxon>Synergistales</taxon>
        <taxon>Dethiosulfovibrionaceae</taxon>
        <taxon>Pyramidobacter</taxon>
    </lineage>
</organism>
<evidence type="ECO:0000256" key="2">
    <source>
        <dbReference type="ARBA" id="ARBA00022448"/>
    </source>
</evidence>
<evidence type="ECO:0008006" key="6">
    <source>
        <dbReference type="Google" id="ProtNLM"/>
    </source>
</evidence>
<dbReference type="GO" id="GO:0046961">
    <property type="term" value="F:proton-transporting ATPase activity, rotational mechanism"/>
    <property type="evidence" value="ECO:0007669"/>
    <property type="project" value="InterPro"/>
</dbReference>
<sequence>MALADIRKKIEQDAAGEAAKLLDEARKQAGVLNADADAEISKSKKYYDGLYAAEAPEVRRRAQIIANLDVKKLRLGAKQELIGRSFDGALTRLCKLAGDKYLAFMEKLLDQAVSSGDEELLVAAGEKRIDQAWLDKYNASRGKKLTLSAEKADIKGGFVLRKGRISTNCSLETLIHWLKDELESDVVKRLFDAE</sequence>
<proteinExistence type="inferred from homology"/>
<dbReference type="EMBL" id="VUNH01000011">
    <property type="protein sequence ID" value="MST56384.1"/>
    <property type="molecule type" value="Genomic_DNA"/>
</dbReference>
<keyword evidence="2" id="KW-0813">Transport</keyword>
<comment type="similarity">
    <text evidence="1">Belongs to the V-ATPase E subunit family.</text>
</comment>
<dbReference type="GO" id="GO:0033178">
    <property type="term" value="C:proton-transporting two-sector ATPase complex, catalytic domain"/>
    <property type="evidence" value="ECO:0007669"/>
    <property type="project" value="InterPro"/>
</dbReference>
<dbReference type="Proteomes" id="UP000473699">
    <property type="component" value="Unassembled WGS sequence"/>
</dbReference>